<evidence type="ECO:0000256" key="1">
    <source>
        <dbReference type="ARBA" id="ARBA00002254"/>
    </source>
</evidence>
<dbReference type="Proteomes" id="UP000199088">
    <property type="component" value="Unassembled WGS sequence"/>
</dbReference>
<proteinExistence type="inferred from homology"/>
<dbReference type="GO" id="GO:0005886">
    <property type="term" value="C:plasma membrane"/>
    <property type="evidence" value="ECO:0007669"/>
    <property type="project" value="UniProtKB-SubCell"/>
</dbReference>
<gene>
    <name evidence="12" type="ORF">SAMN05660199_00356</name>
</gene>
<keyword evidence="12" id="KW-0282">Flagellum</keyword>
<protein>
    <recommendedName>
        <fullName evidence="10">Flagellar protein FliL</fullName>
    </recommendedName>
</protein>
<evidence type="ECO:0000313" key="12">
    <source>
        <dbReference type="EMBL" id="SDN59231.1"/>
    </source>
</evidence>
<dbReference type="Pfam" id="PF03748">
    <property type="entry name" value="FliL"/>
    <property type="match status" value="1"/>
</dbReference>
<dbReference type="GO" id="GO:0006935">
    <property type="term" value="P:chemotaxis"/>
    <property type="evidence" value="ECO:0007669"/>
    <property type="project" value="UniProtKB-KW"/>
</dbReference>
<evidence type="ECO:0000256" key="10">
    <source>
        <dbReference type="RuleBase" id="RU364125"/>
    </source>
</evidence>
<evidence type="ECO:0000256" key="5">
    <source>
        <dbReference type="ARBA" id="ARBA00022500"/>
    </source>
</evidence>
<keyword evidence="4 10" id="KW-1003">Cell membrane</keyword>
<keyword evidence="12" id="KW-0969">Cilium</keyword>
<keyword evidence="9 10" id="KW-0472">Membrane</keyword>
<evidence type="ECO:0000256" key="8">
    <source>
        <dbReference type="ARBA" id="ARBA00022989"/>
    </source>
</evidence>
<comment type="function">
    <text evidence="1 10">Controls the rotational direction of flagella during chemotaxis.</text>
</comment>
<keyword evidence="5 10" id="KW-0145">Chemotaxis</keyword>
<dbReference type="OrthoDB" id="3537056at2"/>
<organism evidence="12 13">
    <name type="scientific">Klenkia soli</name>
    <dbReference type="NCBI Taxonomy" id="1052260"/>
    <lineage>
        <taxon>Bacteria</taxon>
        <taxon>Bacillati</taxon>
        <taxon>Actinomycetota</taxon>
        <taxon>Actinomycetes</taxon>
        <taxon>Geodermatophilales</taxon>
        <taxon>Geodermatophilaceae</taxon>
        <taxon>Klenkia</taxon>
    </lineage>
</organism>
<dbReference type="EMBL" id="FNIR01000001">
    <property type="protein sequence ID" value="SDN59231.1"/>
    <property type="molecule type" value="Genomic_DNA"/>
</dbReference>
<dbReference type="InterPro" id="IPR005503">
    <property type="entry name" value="FliL"/>
</dbReference>
<dbReference type="PANTHER" id="PTHR35091">
    <property type="entry name" value="FLAGELLAR PROTEIN FLIL"/>
    <property type="match status" value="1"/>
</dbReference>
<accession>A0A1H0CN86</accession>
<dbReference type="STRING" id="1052260.SAMN05660199_00356"/>
<evidence type="ECO:0000256" key="4">
    <source>
        <dbReference type="ARBA" id="ARBA00022475"/>
    </source>
</evidence>
<keyword evidence="13" id="KW-1185">Reference proteome</keyword>
<sequence length="166" mass="17283">MSAPTKERPVAAADAKGKKGTDDAEDGEAKKGGKLKLIIIAVVALLAIGAGLYYFVFSGSGDDAEPAPVAGIVLPLDSVTVNLAGGGYLKVGVTLQLTEDAGEEAPDGAKATDIIIDMFSEAQPTDVTGNRDALKAELQQRIEDAYNTEEAGDLVMGIYYTEYVTQ</sequence>
<feature type="region of interest" description="Disordered" evidence="11">
    <location>
        <begin position="1"/>
        <end position="28"/>
    </location>
</feature>
<keyword evidence="6 10" id="KW-0812">Transmembrane</keyword>
<comment type="similarity">
    <text evidence="3 10">Belongs to the FliL family.</text>
</comment>
<dbReference type="RefSeq" id="WP_091238491.1">
    <property type="nucleotide sequence ID" value="NZ_FNIR01000001.1"/>
</dbReference>
<dbReference type="GO" id="GO:0009425">
    <property type="term" value="C:bacterial-type flagellum basal body"/>
    <property type="evidence" value="ECO:0007669"/>
    <property type="project" value="InterPro"/>
</dbReference>
<evidence type="ECO:0000256" key="6">
    <source>
        <dbReference type="ARBA" id="ARBA00022692"/>
    </source>
</evidence>
<evidence type="ECO:0000256" key="2">
    <source>
        <dbReference type="ARBA" id="ARBA00004162"/>
    </source>
</evidence>
<evidence type="ECO:0000256" key="3">
    <source>
        <dbReference type="ARBA" id="ARBA00008281"/>
    </source>
</evidence>
<dbReference type="PANTHER" id="PTHR35091:SF2">
    <property type="entry name" value="FLAGELLAR PROTEIN FLIL"/>
    <property type="match status" value="1"/>
</dbReference>
<keyword evidence="7 10" id="KW-0283">Flagellar rotation</keyword>
<evidence type="ECO:0000256" key="11">
    <source>
        <dbReference type="SAM" id="MobiDB-lite"/>
    </source>
</evidence>
<feature type="transmembrane region" description="Helical" evidence="10">
    <location>
        <begin position="37"/>
        <end position="56"/>
    </location>
</feature>
<evidence type="ECO:0000256" key="7">
    <source>
        <dbReference type="ARBA" id="ARBA00022779"/>
    </source>
</evidence>
<evidence type="ECO:0000256" key="9">
    <source>
        <dbReference type="ARBA" id="ARBA00023136"/>
    </source>
</evidence>
<keyword evidence="8 10" id="KW-1133">Transmembrane helix</keyword>
<reference evidence="13" key="1">
    <citation type="submission" date="2016-10" db="EMBL/GenBank/DDBJ databases">
        <authorList>
            <person name="Varghese N."/>
            <person name="Submissions S."/>
        </authorList>
    </citation>
    <scope>NUCLEOTIDE SEQUENCE [LARGE SCALE GENOMIC DNA]</scope>
    <source>
        <strain evidence="13">DSM 45843</strain>
    </source>
</reference>
<evidence type="ECO:0000313" key="13">
    <source>
        <dbReference type="Proteomes" id="UP000199088"/>
    </source>
</evidence>
<dbReference type="GO" id="GO:0071978">
    <property type="term" value="P:bacterial-type flagellum-dependent swarming motility"/>
    <property type="evidence" value="ECO:0007669"/>
    <property type="project" value="TreeGrafter"/>
</dbReference>
<keyword evidence="12" id="KW-0966">Cell projection</keyword>
<comment type="subcellular location">
    <subcellularLocation>
        <location evidence="2">Cell membrane</location>
        <topology evidence="2">Single-pass membrane protein</topology>
    </subcellularLocation>
</comment>
<name>A0A1H0CN86_9ACTN</name>
<dbReference type="AlphaFoldDB" id="A0A1H0CN86"/>